<evidence type="ECO:0000313" key="4">
    <source>
        <dbReference type="Proteomes" id="UP000609346"/>
    </source>
</evidence>
<dbReference type="Proteomes" id="UP000609346">
    <property type="component" value="Unassembled WGS sequence"/>
</dbReference>
<dbReference type="InterPro" id="IPR036582">
    <property type="entry name" value="Mao_N_sf"/>
</dbReference>
<dbReference type="PANTHER" id="PTHR40446">
    <property type="entry name" value="N-ACETYLGLUCOSAMINE-1-PHOSPHODIESTER ALPHA-N-ACETYLGLUCOSAMINIDASE"/>
    <property type="match status" value="1"/>
</dbReference>
<organism evidence="3 4">
    <name type="scientific">Paenibacillus terricola</name>
    <dbReference type="NCBI Taxonomy" id="2763503"/>
    <lineage>
        <taxon>Bacteria</taxon>
        <taxon>Bacillati</taxon>
        <taxon>Bacillota</taxon>
        <taxon>Bacilli</taxon>
        <taxon>Bacillales</taxon>
        <taxon>Paenibacillaceae</taxon>
        <taxon>Paenibacillus</taxon>
    </lineage>
</organism>
<comment type="caution">
    <text evidence="3">The sequence shown here is derived from an EMBL/GenBank/DDBJ whole genome shotgun (WGS) entry which is preliminary data.</text>
</comment>
<evidence type="ECO:0000259" key="1">
    <source>
        <dbReference type="Pfam" id="PF07833"/>
    </source>
</evidence>
<dbReference type="SUPFAM" id="SSF55383">
    <property type="entry name" value="Copper amine oxidase, domain N"/>
    <property type="match status" value="1"/>
</dbReference>
<dbReference type="InterPro" id="IPR018711">
    <property type="entry name" value="NAGPA"/>
</dbReference>
<dbReference type="Gene3D" id="3.30.457.10">
    <property type="entry name" value="Copper amine oxidase-like, N-terminal domain"/>
    <property type="match status" value="2"/>
</dbReference>
<evidence type="ECO:0000259" key="2">
    <source>
        <dbReference type="Pfam" id="PF09992"/>
    </source>
</evidence>
<dbReference type="Gene3D" id="2.60.120.430">
    <property type="entry name" value="Galactose-binding lectin"/>
    <property type="match status" value="1"/>
</dbReference>
<name>A0ABR8N0N2_9BACL</name>
<reference evidence="3 4" key="1">
    <citation type="submission" date="2020-09" db="EMBL/GenBank/DDBJ databases">
        <title>Paenibacillus sp. strain PR3 16S rRNA gene Genome sequencing and assembly.</title>
        <authorList>
            <person name="Kim J."/>
        </authorList>
    </citation>
    <scope>NUCLEOTIDE SEQUENCE [LARGE SCALE GENOMIC DNA]</scope>
    <source>
        <strain evidence="3 4">PR3</strain>
    </source>
</reference>
<protein>
    <submittedName>
        <fullName evidence="3">Phosphodiester glycosidase family protein</fullName>
    </submittedName>
</protein>
<dbReference type="InterPro" id="IPR012854">
    <property type="entry name" value="Cu_amine_oxidase-like_N"/>
</dbReference>
<dbReference type="Pfam" id="PF09992">
    <property type="entry name" value="NAGPA"/>
    <property type="match status" value="1"/>
</dbReference>
<proteinExistence type="predicted"/>
<keyword evidence="3" id="KW-0326">Glycosidase</keyword>
<sequence>MVVNNKNLQMISSRSVSKLVILALGGVLLLQPLQSGAVIYAETVQTQTTATSAAVEIKTANAKLTQQKQEMIASGVKRVDYVWSPLTGTGTVNIHVVEIDLTNPYVQLNAISGKNNTVASLNNVLNMAKETGAVAAINADVFQTSSSSEGSPMGPQITSGKLMSGPMALQGMYAFSVSKDKVPSIDLYGFDGIVTAADGTTFPIAGMNESAYTTEPDKQSSHKNSIYLYTDSWAASSHPKDSSTTPTEVLVSGGIVQQISDGTTLTVTPPADGYILRAHGTAAKFVREHLTVGSNVTSDYNLVSKTTGAKVDASSMQMMVGGHTILVDQGKAATFSRDITGVSGASNVYRTAVGYTKDANKVLLFTAEGTSTRNGMSLKELQEAMVGLGVWKGVNLDGGGSTTMVERPLGEFALKVTHPTTGGTYLRPVANGIGVYSTAPQGSLKGLVASGPSTMFIGQTATFGLKAYDSYYNPVDASTLQQQWKTNGSIGMFAGNTFTALKSGSGSIQVASAGITGEYPVSVIGADQIASMSIDASAAGLAAGTNITANVKITTKDGLNLTVPPESIKWEFKGFKATTNGNAITITSVNDSAEAGYAIARYDGYPVMLTLTKGSAPVMWESFEKVGYGITFQGTEGAAGKVAIVSGLQGKEASNALQLTYDFTSGIGNGKTLAAYAVLNGNGKEVSGSPTGMQLDVYGDQSFNWLRMEVKDGAGKLQYVDLAKSIDWTGWKTLTVDLSSYGLTGPITIKRMYVANIAQDQDERAAAGAIAFDDMKMLYPPVVSDLTRPAIKLTINKKTATVNGADVKLDTAPIVLSGVTYLPLRFIADAMGAEVAWDQTSKKVTVIRGDKLLELQIGNADLIAGGIRQPAPAAPLVRDGRTLVPLRLISEQLGLLVNWDGSAKTVTVK</sequence>
<dbReference type="PANTHER" id="PTHR40446:SF2">
    <property type="entry name" value="N-ACETYLGLUCOSAMINE-1-PHOSPHODIESTER ALPHA-N-ACETYLGLUCOSAMINIDASE"/>
    <property type="match status" value="1"/>
</dbReference>
<accession>A0ABR8N0N2</accession>
<gene>
    <name evidence="3" type="ORF">H8B09_18740</name>
</gene>
<keyword evidence="3" id="KW-0378">Hydrolase</keyword>
<dbReference type="Pfam" id="PF07833">
    <property type="entry name" value="Cu_amine_oxidN1"/>
    <property type="match status" value="1"/>
</dbReference>
<feature type="domain" description="Phosphodiester glycosidase" evidence="2">
    <location>
        <begin position="248"/>
        <end position="436"/>
    </location>
</feature>
<dbReference type="GO" id="GO:0016798">
    <property type="term" value="F:hydrolase activity, acting on glycosyl bonds"/>
    <property type="evidence" value="ECO:0007669"/>
    <property type="project" value="UniProtKB-KW"/>
</dbReference>
<evidence type="ECO:0000313" key="3">
    <source>
        <dbReference type="EMBL" id="MBD3920811.1"/>
    </source>
</evidence>
<dbReference type="RefSeq" id="WP_191205076.1">
    <property type="nucleotide sequence ID" value="NZ_JACXZA010000004.1"/>
</dbReference>
<dbReference type="EMBL" id="JACXZA010000004">
    <property type="protein sequence ID" value="MBD3920811.1"/>
    <property type="molecule type" value="Genomic_DNA"/>
</dbReference>
<keyword evidence="4" id="KW-1185">Reference proteome</keyword>
<feature type="domain" description="Copper amine oxidase-like N-terminal" evidence="1">
    <location>
        <begin position="801"/>
        <end position="908"/>
    </location>
</feature>